<protein>
    <submittedName>
        <fullName evidence="1">Uncharacterized protein</fullName>
    </submittedName>
</protein>
<reference evidence="1 2" key="1">
    <citation type="journal article" date="2015" name="Genome Biol. Evol.">
        <title>Comparative Genomics of a Bacterivorous Green Alga Reveals Evolutionary Causalities and Consequences of Phago-Mixotrophic Mode of Nutrition.</title>
        <authorList>
            <person name="Burns J.A."/>
            <person name="Paasch A."/>
            <person name="Narechania A."/>
            <person name="Kim E."/>
        </authorList>
    </citation>
    <scope>NUCLEOTIDE SEQUENCE [LARGE SCALE GENOMIC DNA]</scope>
    <source>
        <strain evidence="1 2">PLY_AMNH</strain>
    </source>
</reference>
<name>A0AAE0H063_9CHLO</name>
<keyword evidence="2" id="KW-1185">Reference proteome</keyword>
<dbReference type="EMBL" id="LGRX02000859">
    <property type="protein sequence ID" value="KAK3287427.1"/>
    <property type="molecule type" value="Genomic_DNA"/>
</dbReference>
<evidence type="ECO:0000313" key="2">
    <source>
        <dbReference type="Proteomes" id="UP001190700"/>
    </source>
</evidence>
<comment type="caution">
    <text evidence="1">The sequence shown here is derived from an EMBL/GenBank/DDBJ whole genome shotgun (WGS) entry which is preliminary data.</text>
</comment>
<gene>
    <name evidence="1" type="ORF">CYMTET_5062</name>
</gene>
<dbReference type="Proteomes" id="UP001190700">
    <property type="component" value="Unassembled WGS sequence"/>
</dbReference>
<sequence length="268" mass="31033">MACGAQHDPPHRDKTNWRLEDTEPYFESHGPFDLELFAAEVLSAIDSCFEKDWPGKACHGNPPFEHDLILQCLQKALRDHAREPPLTQFLFALPKWETASWWQLVKKFAIVREYPVGSRIFFAPVDLCYNVDKLEPCGDYRVWIADTKRPAVVIYKEGHTVEQLHMKLLQHVRLGRISDKSMYHMMEQHIPMGITEAEYRGSHVQHCPERCIACRLTKAIRPPAKTTHCDCATEMGHLVWSDTCGLFRPSAGGYRWYVLFIDDCTTWM</sequence>
<organism evidence="1 2">
    <name type="scientific">Cymbomonas tetramitiformis</name>
    <dbReference type="NCBI Taxonomy" id="36881"/>
    <lineage>
        <taxon>Eukaryota</taxon>
        <taxon>Viridiplantae</taxon>
        <taxon>Chlorophyta</taxon>
        <taxon>Pyramimonadophyceae</taxon>
        <taxon>Pyramimonadales</taxon>
        <taxon>Pyramimonadaceae</taxon>
        <taxon>Cymbomonas</taxon>
    </lineage>
</organism>
<accession>A0AAE0H063</accession>
<dbReference type="AlphaFoldDB" id="A0AAE0H063"/>
<proteinExistence type="predicted"/>
<evidence type="ECO:0000313" key="1">
    <source>
        <dbReference type="EMBL" id="KAK3287427.1"/>
    </source>
</evidence>